<dbReference type="Pfam" id="PF05368">
    <property type="entry name" value="NmrA"/>
    <property type="match status" value="1"/>
</dbReference>
<name>A0ABP9SM47_9MICC</name>
<keyword evidence="2" id="KW-0604">Photosystem II</keyword>
<dbReference type="Proteomes" id="UP001500200">
    <property type="component" value="Unassembled WGS sequence"/>
</dbReference>
<dbReference type="PANTHER" id="PTHR47128:SF2">
    <property type="entry name" value="PROTEIN HIGH CHLOROPHYLL FLUORESCENCE PHENOTYPE 244, CHLOROPLASTIC"/>
    <property type="match status" value="1"/>
</dbReference>
<dbReference type="InterPro" id="IPR008030">
    <property type="entry name" value="NmrA-like"/>
</dbReference>
<dbReference type="RefSeq" id="WP_345450828.1">
    <property type="nucleotide sequence ID" value="NZ_BAABKK010000024.1"/>
</dbReference>
<evidence type="ECO:0000313" key="4">
    <source>
        <dbReference type="EMBL" id="GAA5197760.1"/>
    </source>
</evidence>
<gene>
    <name evidence="4" type="ORF">GCM10023346_33320</name>
</gene>
<dbReference type="InterPro" id="IPR044256">
    <property type="entry name" value="HCF244-like"/>
</dbReference>
<dbReference type="Gene3D" id="3.40.50.720">
    <property type="entry name" value="NAD(P)-binding Rossmann-like Domain"/>
    <property type="match status" value="1"/>
</dbReference>
<sequence length="291" mass="31014">MADRGPVLVVGGTGMLGSQVVSGLLTGGKHVRALVRPGSDASLLEELGATIARGDMMDPESLVSAMDGVDAVITSAAGYTHHREGDSPVIDTVGNTNLVDAASRVGVRRFVLTSILTCDQTPEVPHFWHKKLTEDRLEELGVPFVALRPGAFLEQIARFGDPFSEGRLTWFGSPSVPLTYVLASDLAGYLAAAVDASGVEGQRIDIGWDRPVTMQDIADISGQILGRKIELVLTPMNPLNPMAKDLGAMIDWFGTGRYVADTSRQREVFGPPPTAEDAVARLLTSLGHKLD</sequence>
<feature type="domain" description="NmrA-like" evidence="3">
    <location>
        <begin position="7"/>
        <end position="263"/>
    </location>
</feature>
<proteinExistence type="predicted"/>
<accession>A0ABP9SM47</accession>
<evidence type="ECO:0000259" key="3">
    <source>
        <dbReference type="Pfam" id="PF05368"/>
    </source>
</evidence>
<dbReference type="CDD" id="cd05243">
    <property type="entry name" value="SDR_a5"/>
    <property type="match status" value="1"/>
</dbReference>
<dbReference type="PANTHER" id="PTHR47128">
    <property type="match status" value="1"/>
</dbReference>
<evidence type="ECO:0000256" key="2">
    <source>
        <dbReference type="ARBA" id="ARBA00023276"/>
    </source>
</evidence>
<evidence type="ECO:0000313" key="5">
    <source>
        <dbReference type="Proteomes" id="UP001500200"/>
    </source>
</evidence>
<keyword evidence="5" id="KW-1185">Reference proteome</keyword>
<evidence type="ECO:0000256" key="1">
    <source>
        <dbReference type="ARBA" id="ARBA00022531"/>
    </source>
</evidence>
<dbReference type="SUPFAM" id="SSF51735">
    <property type="entry name" value="NAD(P)-binding Rossmann-fold domains"/>
    <property type="match status" value="1"/>
</dbReference>
<reference evidence="5" key="1">
    <citation type="journal article" date="2019" name="Int. J. Syst. Evol. Microbiol.">
        <title>The Global Catalogue of Microorganisms (GCM) 10K type strain sequencing project: providing services to taxonomists for standard genome sequencing and annotation.</title>
        <authorList>
            <consortium name="The Broad Institute Genomics Platform"/>
            <consortium name="The Broad Institute Genome Sequencing Center for Infectious Disease"/>
            <person name="Wu L."/>
            <person name="Ma J."/>
        </authorList>
    </citation>
    <scope>NUCLEOTIDE SEQUENCE [LARGE SCALE GENOMIC DNA]</scope>
    <source>
        <strain evidence="5">JCM 18514</strain>
    </source>
</reference>
<dbReference type="EMBL" id="BAABKK010000024">
    <property type="protein sequence ID" value="GAA5197760.1"/>
    <property type="molecule type" value="Genomic_DNA"/>
</dbReference>
<organism evidence="4 5">
    <name type="scientific">Arthrobacter gyeryongensis</name>
    <dbReference type="NCBI Taxonomy" id="1650592"/>
    <lineage>
        <taxon>Bacteria</taxon>
        <taxon>Bacillati</taxon>
        <taxon>Actinomycetota</taxon>
        <taxon>Actinomycetes</taxon>
        <taxon>Micrococcales</taxon>
        <taxon>Micrococcaceae</taxon>
        <taxon>Arthrobacter</taxon>
    </lineage>
</organism>
<keyword evidence="1" id="KW-0602">Photosynthesis</keyword>
<protein>
    <submittedName>
        <fullName evidence="4">SDR family oxidoreductase</fullName>
    </submittedName>
</protein>
<dbReference type="InterPro" id="IPR036291">
    <property type="entry name" value="NAD(P)-bd_dom_sf"/>
</dbReference>
<comment type="caution">
    <text evidence="4">The sequence shown here is derived from an EMBL/GenBank/DDBJ whole genome shotgun (WGS) entry which is preliminary data.</text>
</comment>